<keyword evidence="3" id="KW-1185">Reference proteome</keyword>
<comment type="caution">
    <text evidence="2">The sequence shown here is derived from an EMBL/GenBank/DDBJ whole genome shotgun (WGS) entry which is preliminary data.</text>
</comment>
<dbReference type="OrthoDB" id="4484996at2"/>
<evidence type="ECO:0008006" key="4">
    <source>
        <dbReference type="Google" id="ProtNLM"/>
    </source>
</evidence>
<dbReference type="EMBL" id="SNWR01000002">
    <property type="protein sequence ID" value="TDO32468.1"/>
    <property type="molecule type" value="Genomic_DNA"/>
</dbReference>
<accession>A0A4V3C657</accession>
<reference evidence="2 3" key="1">
    <citation type="submission" date="2019-03" db="EMBL/GenBank/DDBJ databases">
        <title>Sequencing the genomes of 1000 actinobacteria strains.</title>
        <authorList>
            <person name="Klenk H.-P."/>
        </authorList>
    </citation>
    <scope>NUCLEOTIDE SEQUENCE [LARGE SCALE GENOMIC DNA]</scope>
    <source>
        <strain evidence="2 3">DSM 43805</strain>
    </source>
</reference>
<evidence type="ECO:0000256" key="1">
    <source>
        <dbReference type="SAM" id="SignalP"/>
    </source>
</evidence>
<dbReference type="AlphaFoldDB" id="A0A4V3C657"/>
<evidence type="ECO:0000313" key="2">
    <source>
        <dbReference type="EMBL" id="TDO32468.1"/>
    </source>
</evidence>
<keyword evidence="1" id="KW-0732">Signal</keyword>
<gene>
    <name evidence="2" type="ORF">C8E87_7930</name>
</gene>
<name>A0A4V3C657_9ACTN</name>
<sequence>MNKKLATWIAAPVLLIGMWACGAGGSDDTGEAVTGVAADTKQGAAADESDDKATPGVYKFGQTVKFKDGSTLTVGKPVKFKKDKYAAGGEGKKVFLKFQSTFTNGTKDVFDPALTSGSASGDGEEADSIYQDGLDAPENKILPGKKVSWWMGYGFTTAKEIQLEVNVGFLDYGTVIFTN</sequence>
<dbReference type="RefSeq" id="WP_133878434.1">
    <property type="nucleotide sequence ID" value="NZ_BOMD01000035.1"/>
</dbReference>
<feature type="chain" id="PRO_5038347556" description="DUF4352 domain-containing protein" evidence="1">
    <location>
        <begin position="23"/>
        <end position="179"/>
    </location>
</feature>
<proteinExistence type="predicted"/>
<feature type="signal peptide" evidence="1">
    <location>
        <begin position="1"/>
        <end position="22"/>
    </location>
</feature>
<protein>
    <recommendedName>
        <fullName evidence="4">DUF4352 domain-containing protein</fullName>
    </recommendedName>
</protein>
<dbReference type="Proteomes" id="UP000294901">
    <property type="component" value="Unassembled WGS sequence"/>
</dbReference>
<evidence type="ECO:0000313" key="3">
    <source>
        <dbReference type="Proteomes" id="UP000294901"/>
    </source>
</evidence>
<organism evidence="2 3">
    <name type="scientific">Paractinoplanes brasiliensis</name>
    <dbReference type="NCBI Taxonomy" id="52695"/>
    <lineage>
        <taxon>Bacteria</taxon>
        <taxon>Bacillati</taxon>
        <taxon>Actinomycetota</taxon>
        <taxon>Actinomycetes</taxon>
        <taxon>Micromonosporales</taxon>
        <taxon>Micromonosporaceae</taxon>
        <taxon>Paractinoplanes</taxon>
    </lineage>
</organism>